<dbReference type="EMBL" id="SLWS01000011">
    <property type="protein sequence ID" value="TCO53189.1"/>
    <property type="molecule type" value="Genomic_DNA"/>
</dbReference>
<dbReference type="SUPFAM" id="SSF51735">
    <property type="entry name" value="NAD(P)-binding Rossmann-fold domains"/>
    <property type="match status" value="1"/>
</dbReference>
<dbReference type="PANTHER" id="PTHR43377">
    <property type="entry name" value="BILIVERDIN REDUCTASE A"/>
    <property type="match status" value="1"/>
</dbReference>
<comment type="similarity">
    <text evidence="1">Belongs to the Gfo/Idh/MocA family.</text>
</comment>
<dbReference type="OrthoDB" id="9815825at2"/>
<evidence type="ECO:0000259" key="3">
    <source>
        <dbReference type="Pfam" id="PF02894"/>
    </source>
</evidence>
<reference evidence="4 5" key="1">
    <citation type="submission" date="2019-03" db="EMBL/GenBank/DDBJ databases">
        <title>Genomic Encyclopedia of Type Strains, Phase IV (KMG-IV): sequencing the most valuable type-strain genomes for metagenomic binning, comparative biology and taxonomic classification.</title>
        <authorList>
            <person name="Goeker M."/>
        </authorList>
    </citation>
    <scope>NUCLEOTIDE SEQUENCE [LARGE SCALE GENOMIC DNA]</scope>
    <source>
        <strain evidence="4 5">DSM 45934</strain>
    </source>
</reference>
<accession>A0A4R2JB04</accession>
<organism evidence="4 5">
    <name type="scientific">Actinocrispum wychmicini</name>
    <dbReference type="NCBI Taxonomy" id="1213861"/>
    <lineage>
        <taxon>Bacteria</taxon>
        <taxon>Bacillati</taxon>
        <taxon>Actinomycetota</taxon>
        <taxon>Actinomycetes</taxon>
        <taxon>Pseudonocardiales</taxon>
        <taxon>Pseudonocardiaceae</taxon>
        <taxon>Actinocrispum</taxon>
    </lineage>
</organism>
<dbReference type="InterPro" id="IPR036291">
    <property type="entry name" value="NAD(P)-bd_dom_sf"/>
</dbReference>
<feature type="domain" description="Gfo/Idh/MocA-like oxidoreductase N-terminal" evidence="2">
    <location>
        <begin position="6"/>
        <end position="126"/>
    </location>
</feature>
<dbReference type="Proteomes" id="UP000295680">
    <property type="component" value="Unassembled WGS sequence"/>
</dbReference>
<gene>
    <name evidence="4" type="ORF">EV192_111386</name>
</gene>
<dbReference type="SUPFAM" id="SSF55347">
    <property type="entry name" value="Glyceraldehyde-3-phosphate dehydrogenase-like, C-terminal domain"/>
    <property type="match status" value="1"/>
</dbReference>
<comment type="caution">
    <text evidence="4">The sequence shown here is derived from an EMBL/GenBank/DDBJ whole genome shotgun (WGS) entry which is preliminary data.</text>
</comment>
<feature type="domain" description="Gfo/Idh/MocA-like oxidoreductase C-terminal" evidence="3">
    <location>
        <begin position="139"/>
        <end position="416"/>
    </location>
</feature>
<dbReference type="InterPro" id="IPR000683">
    <property type="entry name" value="Gfo/Idh/MocA-like_OxRdtase_N"/>
</dbReference>
<evidence type="ECO:0000313" key="5">
    <source>
        <dbReference type="Proteomes" id="UP000295680"/>
    </source>
</evidence>
<keyword evidence="5" id="KW-1185">Reference proteome</keyword>
<dbReference type="InterPro" id="IPR004104">
    <property type="entry name" value="Gfo/Idh/MocA-like_OxRdtase_C"/>
</dbReference>
<dbReference type="Gene3D" id="3.40.50.720">
    <property type="entry name" value="NAD(P)-binding Rossmann-like Domain"/>
    <property type="match status" value="1"/>
</dbReference>
<dbReference type="InterPro" id="IPR051450">
    <property type="entry name" value="Gfo/Idh/MocA_Oxidoreductases"/>
</dbReference>
<evidence type="ECO:0000313" key="4">
    <source>
        <dbReference type="EMBL" id="TCO53189.1"/>
    </source>
</evidence>
<dbReference type="Gene3D" id="3.30.360.10">
    <property type="entry name" value="Dihydrodipicolinate Reductase, domain 2"/>
    <property type="match status" value="1"/>
</dbReference>
<evidence type="ECO:0000256" key="1">
    <source>
        <dbReference type="ARBA" id="ARBA00010928"/>
    </source>
</evidence>
<dbReference type="Pfam" id="PF01408">
    <property type="entry name" value="GFO_IDH_MocA"/>
    <property type="match status" value="1"/>
</dbReference>
<dbReference type="PANTHER" id="PTHR43377:SF2">
    <property type="entry name" value="BINDING ROSSMANN FOLD OXIDOREDUCTASE, PUTATIVE (AFU_ORTHOLOGUE AFUA_4G00560)-RELATED"/>
    <property type="match status" value="1"/>
</dbReference>
<dbReference type="Pfam" id="PF02894">
    <property type="entry name" value="GFO_IDH_MocA_C"/>
    <property type="match status" value="1"/>
</dbReference>
<dbReference type="RefSeq" id="WP_132124188.1">
    <property type="nucleotide sequence ID" value="NZ_SLWS01000011.1"/>
</dbReference>
<name>A0A4R2JB04_9PSEU</name>
<sequence length="420" mass="46414">MSAYPVRVAILGAGVRGQGHSQHIRRHGGRITAIAEPDDQRRQRLAAEHDVPPEACFTDWRALAEHPELADAVVITTQDNDHAEPCVRFADLGRHILCEKPMATTEPDAARMVAAVERTGVIFAVVHPLRYMPYTDTIRNLVDEGHIGHIVNVQHLEPVGAWHFAHSYVRGHWRREDLSSSLLMAKCCHDLDWLSYIIQAHPVRVASFGRLTHFRSDNHPPGAAHRCLDCAIEPDCPFSAPRLYRSCLGDPARERWPLSVVTDTPAEDALTHALTHGPYGRCVYTCDNDVVDHQVVALDFANGVTATHTVTAFTDMARRQTRIFGTHGSIDSDGHQITLQDFRAHPATRTTTIHPDRERQGTASHGDGDQAAVAAFLTAVATGDTSHIRSGPQESLDSHRAVWAAEHARRTNTTVTMLRG</sequence>
<dbReference type="AlphaFoldDB" id="A0A4R2JB04"/>
<evidence type="ECO:0000259" key="2">
    <source>
        <dbReference type="Pfam" id="PF01408"/>
    </source>
</evidence>
<protein>
    <submittedName>
        <fullName evidence="4">Oxidoreductase family protein</fullName>
    </submittedName>
</protein>
<proteinExistence type="inferred from homology"/>
<dbReference type="GO" id="GO:0000166">
    <property type="term" value="F:nucleotide binding"/>
    <property type="evidence" value="ECO:0007669"/>
    <property type="project" value="InterPro"/>
</dbReference>